<dbReference type="SMART" id="SM00028">
    <property type="entry name" value="TPR"/>
    <property type="match status" value="2"/>
</dbReference>
<reference evidence="9 10" key="1">
    <citation type="submission" date="2019-12" db="EMBL/GenBank/DDBJ databases">
        <authorList>
            <person name="Alioto T."/>
            <person name="Alioto T."/>
            <person name="Gomez Garrido J."/>
        </authorList>
    </citation>
    <scope>NUCLEOTIDE SEQUENCE [LARGE SCALE GENOMIC DNA]</scope>
</reference>
<keyword evidence="10" id="KW-1185">Reference proteome</keyword>
<dbReference type="Gramene" id="OE9A028983T1">
    <property type="protein sequence ID" value="OE9A028983C1"/>
    <property type="gene ID" value="OE9A028983"/>
</dbReference>
<comment type="subcellular location">
    <subcellularLocation>
        <location evidence="2">Cytoplasm</location>
        <location evidence="2">Cytosol</location>
    </subcellularLocation>
    <subcellularLocation>
        <location evidence="1">Nucleus</location>
    </subcellularLocation>
</comment>
<dbReference type="InterPro" id="IPR027523">
    <property type="entry name" value="CLU_prot"/>
</dbReference>
<protein>
    <submittedName>
        <fullName evidence="9">TSS</fullName>
    </submittedName>
</protein>
<feature type="repeat" description="TPR" evidence="7">
    <location>
        <begin position="71"/>
        <end position="104"/>
    </location>
</feature>
<dbReference type="GO" id="GO:0019750">
    <property type="term" value="P:chloroplast localization"/>
    <property type="evidence" value="ECO:0007669"/>
    <property type="project" value="UniProtKB-ARBA"/>
</dbReference>
<keyword evidence="6" id="KW-0539">Nucleus</keyword>
<sequence>MISSNPFRKEDNVSLVPVHKQAACSSADGRQLLESSKMALDKGKLEEAVSHGTKALGKMVAVCGPYHRMTAGAYSLLAVVLYHTGDFNQATIYLQKALDINQQELGLDHPDTMKSYGDLAVFYYRLRRTELALKYVKRALYLLHLTRGPSHPNTAVTYIYVAMMEEGLGNVHVALRYLHKPLKWNQMLLGPDHIQTAASYHAIAIALSLMEAYPLSVQHEQTTLHILRAKLGPDDLRTQDAAAWLEYFESKAFEQQEAARNGSRKPDTSIASKGHLSVSDLLDYINPSYNSQGKDDVGAKRRCYNAKLCSCLFIYSYSVKGKSPQNSIASPNSEASPRDTLIEVSDEEIQILGAEVENNVNHELNSLSVQSEENVVKESTAEKSGQSNKPFLEEAVVKKPAVSVDVSPETHAEGEDGWQSVRRFRSSGLYGRRLRQRK</sequence>
<evidence type="ECO:0000256" key="4">
    <source>
        <dbReference type="ARBA" id="ARBA00022737"/>
    </source>
</evidence>
<evidence type="ECO:0000256" key="5">
    <source>
        <dbReference type="ARBA" id="ARBA00022803"/>
    </source>
</evidence>
<accession>A0A8S0SG54</accession>
<dbReference type="GO" id="GO:0005634">
    <property type="term" value="C:nucleus"/>
    <property type="evidence" value="ECO:0007669"/>
    <property type="project" value="UniProtKB-SubCell"/>
</dbReference>
<name>A0A8S0SG54_OLEEU</name>
<evidence type="ECO:0000256" key="7">
    <source>
        <dbReference type="PROSITE-ProRule" id="PRU00339"/>
    </source>
</evidence>
<dbReference type="InterPro" id="IPR011990">
    <property type="entry name" value="TPR-like_helical_dom_sf"/>
</dbReference>
<evidence type="ECO:0000256" key="8">
    <source>
        <dbReference type="SAM" id="MobiDB-lite"/>
    </source>
</evidence>
<evidence type="ECO:0000256" key="6">
    <source>
        <dbReference type="ARBA" id="ARBA00023242"/>
    </source>
</evidence>
<feature type="region of interest" description="Disordered" evidence="8">
    <location>
        <begin position="371"/>
        <end position="392"/>
    </location>
</feature>
<dbReference type="AlphaFoldDB" id="A0A8S0SG54"/>
<dbReference type="InterPro" id="IPR019734">
    <property type="entry name" value="TPR_rpt"/>
</dbReference>
<comment type="caution">
    <text evidence="9">The sequence shown here is derived from an EMBL/GenBank/DDBJ whole genome shotgun (WGS) entry which is preliminary data.</text>
</comment>
<dbReference type="GO" id="GO:0005829">
    <property type="term" value="C:cytosol"/>
    <property type="evidence" value="ECO:0007669"/>
    <property type="project" value="UniProtKB-SubCell"/>
</dbReference>
<evidence type="ECO:0000313" key="10">
    <source>
        <dbReference type="Proteomes" id="UP000594638"/>
    </source>
</evidence>
<dbReference type="FunFam" id="1.25.40.10:FF:000024">
    <property type="entry name" value="Tetratricopeptide repeat (TPR)-like superfamily protein"/>
    <property type="match status" value="1"/>
</dbReference>
<keyword evidence="3" id="KW-0963">Cytoplasm</keyword>
<dbReference type="GO" id="GO:0003729">
    <property type="term" value="F:mRNA binding"/>
    <property type="evidence" value="ECO:0007669"/>
    <property type="project" value="UniProtKB-ARBA"/>
</dbReference>
<dbReference type="Gene3D" id="1.25.40.10">
    <property type="entry name" value="Tetratricopeptide repeat domain"/>
    <property type="match status" value="2"/>
</dbReference>
<dbReference type="Pfam" id="PF13424">
    <property type="entry name" value="TPR_12"/>
    <property type="match status" value="2"/>
</dbReference>
<evidence type="ECO:0000256" key="1">
    <source>
        <dbReference type="ARBA" id="ARBA00004123"/>
    </source>
</evidence>
<keyword evidence="4" id="KW-0677">Repeat</keyword>
<dbReference type="PANTHER" id="PTHR12601:SF17">
    <property type="entry name" value="PROTEIN REDUCED CHLOROPLAST COVERAGE 1"/>
    <property type="match status" value="1"/>
</dbReference>
<dbReference type="OrthoDB" id="1723131at2759"/>
<keyword evidence="5 7" id="KW-0802">TPR repeat</keyword>
<dbReference type="PANTHER" id="PTHR12601">
    <property type="entry name" value="EUKARYOTIC TRANSLATION INITIATION FACTOR 3 SUBUNIT EIF-3"/>
    <property type="match status" value="1"/>
</dbReference>
<dbReference type="EMBL" id="CACTIH010004291">
    <property type="protein sequence ID" value="CAA2990457.1"/>
    <property type="molecule type" value="Genomic_DNA"/>
</dbReference>
<dbReference type="SUPFAM" id="SSF48452">
    <property type="entry name" value="TPR-like"/>
    <property type="match status" value="2"/>
</dbReference>
<dbReference type="Proteomes" id="UP000594638">
    <property type="component" value="Unassembled WGS sequence"/>
</dbReference>
<evidence type="ECO:0000256" key="2">
    <source>
        <dbReference type="ARBA" id="ARBA00004514"/>
    </source>
</evidence>
<evidence type="ECO:0000256" key="3">
    <source>
        <dbReference type="ARBA" id="ARBA00022490"/>
    </source>
</evidence>
<organism evidence="9 10">
    <name type="scientific">Olea europaea subsp. europaea</name>
    <dbReference type="NCBI Taxonomy" id="158383"/>
    <lineage>
        <taxon>Eukaryota</taxon>
        <taxon>Viridiplantae</taxon>
        <taxon>Streptophyta</taxon>
        <taxon>Embryophyta</taxon>
        <taxon>Tracheophyta</taxon>
        <taxon>Spermatophyta</taxon>
        <taxon>Magnoliopsida</taxon>
        <taxon>eudicotyledons</taxon>
        <taxon>Gunneridae</taxon>
        <taxon>Pentapetalae</taxon>
        <taxon>asterids</taxon>
        <taxon>lamiids</taxon>
        <taxon>Lamiales</taxon>
        <taxon>Oleaceae</taxon>
        <taxon>Oleeae</taxon>
        <taxon>Olea</taxon>
    </lineage>
</organism>
<proteinExistence type="predicted"/>
<evidence type="ECO:0000313" key="9">
    <source>
        <dbReference type="EMBL" id="CAA2990457.1"/>
    </source>
</evidence>
<gene>
    <name evidence="9" type="ORF">OLEA9_A028983</name>
</gene>
<dbReference type="PROSITE" id="PS50005">
    <property type="entry name" value="TPR"/>
    <property type="match status" value="1"/>
</dbReference>